<dbReference type="GO" id="GO:0022857">
    <property type="term" value="F:transmembrane transporter activity"/>
    <property type="evidence" value="ECO:0007669"/>
    <property type="project" value="InterPro"/>
</dbReference>
<feature type="transmembrane region" description="Helical" evidence="6">
    <location>
        <begin position="476"/>
        <end position="494"/>
    </location>
</feature>
<feature type="transmembrane region" description="Helical" evidence="6">
    <location>
        <begin position="389"/>
        <end position="411"/>
    </location>
</feature>
<keyword evidence="4 6" id="KW-1133">Transmembrane helix</keyword>
<comment type="similarity">
    <text evidence="2">Belongs to the major facilitator superfamily. Proton-dependent oligopeptide transporter (POT/PTR) (TC 2.A.17) family.</text>
</comment>
<evidence type="ECO:0000256" key="6">
    <source>
        <dbReference type="SAM" id="Phobius"/>
    </source>
</evidence>
<feature type="transmembrane region" description="Helical" evidence="6">
    <location>
        <begin position="45"/>
        <end position="67"/>
    </location>
</feature>
<keyword evidence="5 6" id="KW-0472">Membrane</keyword>
<name>A0A9Q0F1G0_9ROSI</name>
<dbReference type="EMBL" id="JAKUCV010007860">
    <property type="protein sequence ID" value="KAJ4821796.1"/>
    <property type="molecule type" value="Genomic_DNA"/>
</dbReference>
<dbReference type="Proteomes" id="UP001141552">
    <property type="component" value="Unassembled WGS sequence"/>
</dbReference>
<gene>
    <name evidence="7" type="ORF">Tsubulata_038721</name>
</gene>
<reference evidence="7" key="2">
    <citation type="journal article" date="2023" name="Plants (Basel)">
        <title>Annotation of the Turnera subulata (Passifloraceae) Draft Genome Reveals the S-Locus Evolved after the Divergence of Turneroideae from Passifloroideae in a Stepwise Manner.</title>
        <authorList>
            <person name="Henning P.M."/>
            <person name="Roalson E.H."/>
            <person name="Mir W."/>
            <person name="McCubbin A.G."/>
            <person name="Shore J.S."/>
        </authorList>
    </citation>
    <scope>NUCLEOTIDE SEQUENCE</scope>
    <source>
        <strain evidence="7">F60SS</strain>
    </source>
</reference>
<accession>A0A9Q0F1G0</accession>
<dbReference type="AlphaFoldDB" id="A0A9Q0F1G0"/>
<evidence type="ECO:0000313" key="8">
    <source>
        <dbReference type="Proteomes" id="UP001141552"/>
    </source>
</evidence>
<feature type="transmembrane region" description="Helical" evidence="6">
    <location>
        <begin position="74"/>
        <end position="93"/>
    </location>
</feature>
<sequence length="499" mass="55282">MDRGCLFKLVGGAVVEVLENLVFLSNASNFILYFTRSMNYPIAEASIMVTNFMGTSFLLTIFGGFIADSFITRFRTFIIFCSLELLGLILLTVQAVDSRLQPAPGTKPTNLEVAILFSGLYAIAVGVGGIKAALPAHGADQLDHTDPRAISAFFNWFFFALCAGGLVSCTVMIWIQDNLGWTASFKTSIAILSLALFVFVSGFPFYRFKPRGGSPITRIFKVFASAIRNHKQSAPASMDVSGADDNGRYIKKFRFLDKALGDETITKAQVKETKTFLGLLPIFANTIMMNCCLAQIHTFSVEQGSIMNRSINNFQIPTQSLTVFPLIVMLLSVQVFEHWTKSMQNKSPTHHFFFQPLKRMGLGLALASTSMAVAALVEAKRREAAKHNVTLSVFWLSWQYIILGVSDMFTLEGMMEFFYSEAPNSMRSISTALSWCSTAMGYFLSSALVSIINSSSGAVGDPWIEGHDLNRSRLDLFYTVLCVLNILNLLNYIYCAKKF</sequence>
<evidence type="ECO:0000313" key="7">
    <source>
        <dbReference type="EMBL" id="KAJ4821796.1"/>
    </source>
</evidence>
<comment type="caution">
    <text evidence="7">The sequence shown here is derived from an EMBL/GenBank/DDBJ whole genome shotgun (WGS) entry which is preliminary data.</text>
</comment>
<comment type="subcellular location">
    <subcellularLocation>
        <location evidence="1">Membrane</location>
        <topology evidence="1">Multi-pass membrane protein</topology>
    </subcellularLocation>
</comment>
<dbReference type="GO" id="GO:0016020">
    <property type="term" value="C:membrane"/>
    <property type="evidence" value="ECO:0007669"/>
    <property type="project" value="UniProtKB-SubCell"/>
</dbReference>
<dbReference type="InterPro" id="IPR000109">
    <property type="entry name" value="POT_fam"/>
</dbReference>
<feature type="transmembrane region" description="Helical" evidence="6">
    <location>
        <begin position="432"/>
        <end position="456"/>
    </location>
</feature>
<dbReference type="PANTHER" id="PTHR11654">
    <property type="entry name" value="OLIGOPEPTIDE TRANSPORTER-RELATED"/>
    <property type="match status" value="1"/>
</dbReference>
<feature type="transmembrane region" description="Helical" evidence="6">
    <location>
        <begin position="154"/>
        <end position="175"/>
    </location>
</feature>
<feature type="transmembrane region" description="Helical" evidence="6">
    <location>
        <begin position="316"/>
        <end position="336"/>
    </location>
</feature>
<evidence type="ECO:0000256" key="3">
    <source>
        <dbReference type="ARBA" id="ARBA00022692"/>
    </source>
</evidence>
<reference evidence="7" key="1">
    <citation type="submission" date="2022-02" db="EMBL/GenBank/DDBJ databases">
        <authorList>
            <person name="Henning P.M."/>
            <person name="McCubbin A.G."/>
            <person name="Shore J.S."/>
        </authorList>
    </citation>
    <scope>NUCLEOTIDE SEQUENCE</scope>
    <source>
        <strain evidence="7">F60SS</strain>
        <tissue evidence="7">Leaves</tissue>
    </source>
</reference>
<feature type="transmembrane region" description="Helical" evidence="6">
    <location>
        <begin position="187"/>
        <end position="206"/>
    </location>
</feature>
<dbReference type="Gene3D" id="1.20.1250.20">
    <property type="entry name" value="MFS general substrate transporter like domains"/>
    <property type="match status" value="1"/>
</dbReference>
<evidence type="ECO:0000256" key="5">
    <source>
        <dbReference type="ARBA" id="ARBA00023136"/>
    </source>
</evidence>
<evidence type="ECO:0000256" key="1">
    <source>
        <dbReference type="ARBA" id="ARBA00004141"/>
    </source>
</evidence>
<keyword evidence="8" id="KW-1185">Reference proteome</keyword>
<organism evidence="7 8">
    <name type="scientific">Turnera subulata</name>
    <dbReference type="NCBI Taxonomy" id="218843"/>
    <lineage>
        <taxon>Eukaryota</taxon>
        <taxon>Viridiplantae</taxon>
        <taxon>Streptophyta</taxon>
        <taxon>Embryophyta</taxon>
        <taxon>Tracheophyta</taxon>
        <taxon>Spermatophyta</taxon>
        <taxon>Magnoliopsida</taxon>
        <taxon>eudicotyledons</taxon>
        <taxon>Gunneridae</taxon>
        <taxon>Pentapetalae</taxon>
        <taxon>rosids</taxon>
        <taxon>fabids</taxon>
        <taxon>Malpighiales</taxon>
        <taxon>Passifloraceae</taxon>
        <taxon>Turnera</taxon>
    </lineage>
</organism>
<evidence type="ECO:0000256" key="4">
    <source>
        <dbReference type="ARBA" id="ARBA00022989"/>
    </source>
</evidence>
<evidence type="ECO:0000256" key="2">
    <source>
        <dbReference type="ARBA" id="ARBA00005982"/>
    </source>
</evidence>
<keyword evidence="3 6" id="KW-0812">Transmembrane</keyword>
<dbReference type="OrthoDB" id="8904098at2759"/>
<dbReference type="InterPro" id="IPR036259">
    <property type="entry name" value="MFS_trans_sf"/>
</dbReference>
<protein>
    <submittedName>
        <fullName evidence="7">Uncharacterized protein</fullName>
    </submittedName>
</protein>
<feature type="transmembrane region" description="Helical" evidence="6">
    <location>
        <begin position="276"/>
        <end position="296"/>
    </location>
</feature>
<proteinExistence type="inferred from homology"/>
<feature type="transmembrane region" description="Helical" evidence="6">
    <location>
        <begin position="113"/>
        <end position="134"/>
    </location>
</feature>
<dbReference type="Pfam" id="PF00854">
    <property type="entry name" value="PTR2"/>
    <property type="match status" value="1"/>
</dbReference>
<dbReference type="SUPFAM" id="SSF103473">
    <property type="entry name" value="MFS general substrate transporter"/>
    <property type="match status" value="1"/>
</dbReference>